<gene>
    <name evidence="2" type="ORF">SVUK_LOCUS20328</name>
</gene>
<dbReference type="Proteomes" id="UP000270094">
    <property type="component" value="Unassembled WGS sequence"/>
</dbReference>
<organism evidence="2 3">
    <name type="scientific">Strongylus vulgaris</name>
    <name type="common">Blood worm</name>
    <dbReference type="NCBI Taxonomy" id="40348"/>
    <lineage>
        <taxon>Eukaryota</taxon>
        <taxon>Metazoa</taxon>
        <taxon>Ecdysozoa</taxon>
        <taxon>Nematoda</taxon>
        <taxon>Chromadorea</taxon>
        <taxon>Rhabditida</taxon>
        <taxon>Rhabditina</taxon>
        <taxon>Rhabditomorpha</taxon>
        <taxon>Strongyloidea</taxon>
        <taxon>Strongylidae</taxon>
        <taxon>Strongylus</taxon>
    </lineage>
</organism>
<accession>A0A3P7JI68</accession>
<name>A0A3P7JI68_STRVU</name>
<evidence type="ECO:0000313" key="3">
    <source>
        <dbReference type="Proteomes" id="UP000270094"/>
    </source>
</evidence>
<reference evidence="2 3" key="1">
    <citation type="submission" date="2018-11" db="EMBL/GenBank/DDBJ databases">
        <authorList>
            <consortium name="Pathogen Informatics"/>
        </authorList>
    </citation>
    <scope>NUCLEOTIDE SEQUENCE [LARGE SCALE GENOMIC DNA]</scope>
</reference>
<sequence length="98" mass="11475">MRATFLILAFFIVVSFAYDPIFVNDLKALVSDDDQKALDIIDKDQEMNRSKKKEKVDEILARQSEEVKKSYEEAVQHKKNRRQTTMKWRLIAAKDLLG</sequence>
<dbReference type="AlphaFoldDB" id="A0A3P7JI68"/>
<keyword evidence="3" id="KW-1185">Reference proteome</keyword>
<dbReference type="EMBL" id="UYYB01139017">
    <property type="protein sequence ID" value="VDM85330.1"/>
    <property type="molecule type" value="Genomic_DNA"/>
</dbReference>
<feature type="chain" id="PRO_5018207347" description="SXP/RAL-2 family protein Ani s 5-like cation-binding domain-containing protein" evidence="1">
    <location>
        <begin position="18"/>
        <end position="98"/>
    </location>
</feature>
<protein>
    <recommendedName>
        <fullName evidence="4">SXP/RAL-2 family protein Ani s 5-like cation-binding domain-containing protein</fullName>
    </recommendedName>
</protein>
<evidence type="ECO:0000256" key="1">
    <source>
        <dbReference type="SAM" id="SignalP"/>
    </source>
</evidence>
<proteinExistence type="predicted"/>
<evidence type="ECO:0008006" key="4">
    <source>
        <dbReference type="Google" id="ProtNLM"/>
    </source>
</evidence>
<feature type="non-terminal residue" evidence="2">
    <location>
        <position position="98"/>
    </location>
</feature>
<feature type="signal peptide" evidence="1">
    <location>
        <begin position="1"/>
        <end position="17"/>
    </location>
</feature>
<keyword evidence="1" id="KW-0732">Signal</keyword>
<evidence type="ECO:0000313" key="2">
    <source>
        <dbReference type="EMBL" id="VDM85330.1"/>
    </source>
</evidence>